<evidence type="ECO:0000313" key="3">
    <source>
        <dbReference type="EMBL" id="TIB15430.1"/>
    </source>
</evidence>
<comment type="caution">
    <text evidence="3">The sequence shown here is derived from an EMBL/GenBank/DDBJ whole genome shotgun (WGS) entry which is preliminary data.</text>
</comment>
<proteinExistence type="predicted"/>
<evidence type="ECO:0000256" key="1">
    <source>
        <dbReference type="SAM" id="Coils"/>
    </source>
</evidence>
<dbReference type="EMBL" id="SPOF01000007">
    <property type="protein sequence ID" value="TIB15430.1"/>
    <property type="molecule type" value="Genomic_DNA"/>
</dbReference>
<gene>
    <name evidence="3" type="ORF">E3P90_00840</name>
</gene>
<accession>A0A4T0HN15</accession>
<sequence length="195" mass="22177">MSLQNGAKDFGYAMGAADGADPAHTPASAVAPAVMNDLTNITNSHLHKRKRSENTTKKRPNNTKASFRMEANHTLVKINNSQRSKMLKSELDQLCTQLLEENARMNEEMAQMLEENTRMHEMCTRMLEEKASMVEENARKDDMYARINEEKERMLMTSFELFKAIKSERDAARTECSRNIGWRKLCENALASSPS</sequence>
<dbReference type="Proteomes" id="UP000306954">
    <property type="component" value="Unassembled WGS sequence"/>
</dbReference>
<evidence type="ECO:0000313" key="4">
    <source>
        <dbReference type="Proteomes" id="UP000306954"/>
    </source>
</evidence>
<feature type="compositionally biased region" description="Basic residues" evidence="2">
    <location>
        <begin position="45"/>
        <end position="61"/>
    </location>
</feature>
<reference evidence="3 4" key="1">
    <citation type="submission" date="2019-03" db="EMBL/GenBank/DDBJ databases">
        <title>Sequencing 23 genomes of Wallemia ichthyophaga.</title>
        <authorList>
            <person name="Gostincar C."/>
        </authorList>
    </citation>
    <scope>NUCLEOTIDE SEQUENCE [LARGE SCALE GENOMIC DNA]</scope>
    <source>
        <strain evidence="3 4">EXF-8621</strain>
    </source>
</reference>
<feature type="coiled-coil region" evidence="1">
    <location>
        <begin position="88"/>
        <end position="153"/>
    </location>
</feature>
<organism evidence="3 4">
    <name type="scientific">Wallemia ichthyophaga</name>
    <dbReference type="NCBI Taxonomy" id="245174"/>
    <lineage>
        <taxon>Eukaryota</taxon>
        <taxon>Fungi</taxon>
        <taxon>Dikarya</taxon>
        <taxon>Basidiomycota</taxon>
        <taxon>Wallemiomycotina</taxon>
        <taxon>Wallemiomycetes</taxon>
        <taxon>Wallemiales</taxon>
        <taxon>Wallemiaceae</taxon>
        <taxon>Wallemia</taxon>
    </lineage>
</organism>
<dbReference type="AlphaFoldDB" id="A0A4T0HN15"/>
<keyword evidence="1" id="KW-0175">Coiled coil</keyword>
<name>A0A4T0HN15_WALIC</name>
<feature type="region of interest" description="Disordered" evidence="2">
    <location>
        <begin position="40"/>
        <end position="65"/>
    </location>
</feature>
<evidence type="ECO:0000256" key="2">
    <source>
        <dbReference type="SAM" id="MobiDB-lite"/>
    </source>
</evidence>
<protein>
    <submittedName>
        <fullName evidence="3">Uncharacterized protein</fullName>
    </submittedName>
</protein>